<protein>
    <submittedName>
        <fullName evidence="1">Uncharacterized protein</fullName>
    </submittedName>
</protein>
<evidence type="ECO:0000313" key="1">
    <source>
        <dbReference type="EMBL" id="AGI68016.1"/>
    </source>
</evidence>
<dbReference type="HOGENOM" id="CLU_2465996_0_0_5"/>
<dbReference type="KEGG" id="oat:OAN307_c24010"/>
<dbReference type="Proteomes" id="UP000005307">
    <property type="component" value="Chromosome"/>
</dbReference>
<proteinExistence type="predicted"/>
<sequence length="88" mass="10222">MLGHEKTVWSTATMREGWALMTWQGRRRRRNIEDRRSANVGVLWDAGRTIQPHTITHATSEQCQRWFRTGYGAAQITACNNTFETNKL</sequence>
<dbReference type="InterPro" id="IPR007343">
    <property type="entry name" value="Uncharacterised_pept_Zn_put"/>
</dbReference>
<dbReference type="AlphaFoldDB" id="M9RCA2"/>
<reference evidence="1 2" key="1">
    <citation type="journal article" date="2013" name="PLoS ONE">
        <title>Poles Apart: Arctic and Antarctic Octadecabacter strains Share High Genome Plasticity and a New Type of Xanthorhodopsin.</title>
        <authorList>
            <person name="Vollmers J."/>
            <person name="Voget S."/>
            <person name="Dietrich S."/>
            <person name="Gollnow K."/>
            <person name="Smits M."/>
            <person name="Meyer K."/>
            <person name="Brinkhoff T."/>
            <person name="Simon M."/>
            <person name="Daniel R."/>
        </authorList>
    </citation>
    <scope>NUCLEOTIDE SEQUENCE [LARGE SCALE GENOMIC DNA]</scope>
    <source>
        <strain evidence="1 2">307</strain>
    </source>
</reference>
<dbReference type="STRING" id="391626.OAN307_c24010"/>
<accession>M9RCA2</accession>
<organism evidence="1 2">
    <name type="scientific">Octadecabacter antarcticus 307</name>
    <dbReference type="NCBI Taxonomy" id="391626"/>
    <lineage>
        <taxon>Bacteria</taxon>
        <taxon>Pseudomonadati</taxon>
        <taxon>Pseudomonadota</taxon>
        <taxon>Alphaproteobacteria</taxon>
        <taxon>Rhodobacterales</taxon>
        <taxon>Roseobacteraceae</taxon>
        <taxon>Octadecabacter</taxon>
    </lineage>
</organism>
<name>M9RCA2_9RHOB</name>
<dbReference type="EMBL" id="CP003740">
    <property type="protein sequence ID" value="AGI68016.1"/>
    <property type="molecule type" value="Genomic_DNA"/>
</dbReference>
<keyword evidence="2" id="KW-1185">Reference proteome</keyword>
<gene>
    <name evidence="1" type="ORF">OAN307_c24010</name>
</gene>
<dbReference type="Pfam" id="PF04228">
    <property type="entry name" value="Zn_peptidase"/>
    <property type="match status" value="1"/>
</dbReference>
<evidence type="ECO:0000313" key="2">
    <source>
        <dbReference type="Proteomes" id="UP000005307"/>
    </source>
</evidence>